<evidence type="ECO:0000256" key="2">
    <source>
        <dbReference type="ARBA" id="ARBA00022670"/>
    </source>
</evidence>
<dbReference type="InterPro" id="IPR021109">
    <property type="entry name" value="Peptidase_aspartic_dom_sf"/>
</dbReference>
<dbReference type="InterPro" id="IPR001461">
    <property type="entry name" value="Aspartic_peptidase_A1"/>
</dbReference>
<dbReference type="AlphaFoldDB" id="A0A218ZDI3"/>
<dbReference type="InterPro" id="IPR033121">
    <property type="entry name" value="PEPTIDASE_A1"/>
</dbReference>
<gene>
    <name evidence="9" type="ORF">B2J93_8097</name>
</gene>
<dbReference type="GO" id="GO:0005576">
    <property type="term" value="C:extracellular region"/>
    <property type="evidence" value="ECO:0007669"/>
    <property type="project" value="TreeGrafter"/>
</dbReference>
<evidence type="ECO:0000256" key="6">
    <source>
        <dbReference type="ARBA" id="ARBA00023145"/>
    </source>
</evidence>
<keyword evidence="2" id="KW-0645">Protease</keyword>
<dbReference type="InterPro" id="IPR034164">
    <property type="entry name" value="Pepsin-like_dom"/>
</dbReference>
<keyword evidence="6" id="KW-0865">Zymogen</keyword>
<comment type="caution">
    <text evidence="9">The sequence shown here is derived from an EMBL/GenBank/DDBJ whole genome shotgun (WGS) entry which is preliminary data.</text>
</comment>
<evidence type="ECO:0000313" key="9">
    <source>
        <dbReference type="EMBL" id="OWP05355.1"/>
    </source>
</evidence>
<dbReference type="CDD" id="cd05471">
    <property type="entry name" value="pepsin_like"/>
    <property type="match status" value="1"/>
</dbReference>
<dbReference type="SUPFAM" id="SSF50630">
    <property type="entry name" value="Acid proteases"/>
    <property type="match status" value="1"/>
</dbReference>
<dbReference type="PANTHER" id="PTHR47965:SF12">
    <property type="entry name" value="ASPARTIC PROTEINASE 3-RELATED"/>
    <property type="match status" value="1"/>
</dbReference>
<evidence type="ECO:0000256" key="5">
    <source>
        <dbReference type="ARBA" id="ARBA00022801"/>
    </source>
</evidence>
<reference evidence="9 10" key="1">
    <citation type="submission" date="2017-04" db="EMBL/GenBank/DDBJ databases">
        <title>Draft genome sequence of Marssonina coronaria NL1: causal agent of apple blotch.</title>
        <authorList>
            <person name="Cheng Q."/>
        </authorList>
    </citation>
    <scope>NUCLEOTIDE SEQUENCE [LARGE SCALE GENOMIC DNA]</scope>
    <source>
        <strain evidence="9 10">NL1</strain>
    </source>
</reference>
<keyword evidence="10" id="KW-1185">Reference proteome</keyword>
<evidence type="ECO:0000256" key="1">
    <source>
        <dbReference type="ARBA" id="ARBA00007447"/>
    </source>
</evidence>
<keyword evidence="5" id="KW-0378">Hydrolase</keyword>
<dbReference type="GO" id="GO:0004190">
    <property type="term" value="F:aspartic-type endopeptidase activity"/>
    <property type="evidence" value="ECO:0007669"/>
    <property type="project" value="UniProtKB-KW"/>
</dbReference>
<evidence type="ECO:0000256" key="7">
    <source>
        <dbReference type="SAM" id="SignalP"/>
    </source>
</evidence>
<dbReference type="EMBL" id="MZNU01000076">
    <property type="protein sequence ID" value="OWP05355.1"/>
    <property type="molecule type" value="Genomic_DNA"/>
</dbReference>
<proteinExistence type="inferred from homology"/>
<dbReference type="PANTHER" id="PTHR47965">
    <property type="entry name" value="ASPARTYL PROTEASE-RELATED"/>
    <property type="match status" value="1"/>
</dbReference>
<keyword evidence="3 7" id="KW-0732">Signal</keyword>
<dbReference type="STRING" id="503106.A0A218ZDI3"/>
<dbReference type="OrthoDB" id="771136at2759"/>
<name>A0A218ZDI3_9HELO</name>
<feature type="signal peptide" evidence="7">
    <location>
        <begin position="1"/>
        <end position="19"/>
    </location>
</feature>
<dbReference type="GO" id="GO:0006508">
    <property type="term" value="P:proteolysis"/>
    <property type="evidence" value="ECO:0007669"/>
    <property type="project" value="UniProtKB-KW"/>
</dbReference>
<accession>A0A218ZDI3</accession>
<dbReference type="Pfam" id="PF00026">
    <property type="entry name" value="Asp"/>
    <property type="match status" value="1"/>
</dbReference>
<dbReference type="InParanoid" id="A0A218ZDI3"/>
<dbReference type="Proteomes" id="UP000242519">
    <property type="component" value="Unassembled WGS sequence"/>
</dbReference>
<comment type="similarity">
    <text evidence="1">Belongs to the peptidase A1 family.</text>
</comment>
<evidence type="ECO:0000256" key="3">
    <source>
        <dbReference type="ARBA" id="ARBA00022729"/>
    </source>
</evidence>
<dbReference type="GO" id="GO:0009277">
    <property type="term" value="C:fungal-type cell wall"/>
    <property type="evidence" value="ECO:0007669"/>
    <property type="project" value="TreeGrafter"/>
</dbReference>
<dbReference type="GO" id="GO:0031505">
    <property type="term" value="P:fungal-type cell wall organization"/>
    <property type="evidence" value="ECO:0007669"/>
    <property type="project" value="TreeGrafter"/>
</dbReference>
<sequence>MRSWVFFLAGALAAEKALFHYMPTEIEYGDSSRVTADIIFGSDASAQPIKVVMDLGSPESWLWGPGAVFHWGSPYLGVEGPCKENVPTSYDPALSSTATVTNHSSTFGYGGNTEIVTGTQYTTDLLTAVGGSGALSSTFALINYGLFRIPDDGTCVAPIYDKAFLGLSPYTNTTTGPSFRQNLFNTGQVAAKTVFMWFDKHTGSIGNLVGGVLFGAVDTSKYTGPLVELKNVVSDGDEGIYINQPTMSINGVAMTPEDNTTCLVNSGSPADYLPFSLDGNAQKQFYAAFNGILLDYYGIVAFNGACEDIPESLSFTYTFAGKHPGASVSIVMPIRNYARGLVDPQSTAPTCLLNLEFGGCALGAPFLSAATLLADDDGGRVGLAQGGVGAEGTGVVQSSLVVLGNGKSWDSITGSG</sequence>
<dbReference type="Gene3D" id="2.40.70.10">
    <property type="entry name" value="Acid Proteases"/>
    <property type="match status" value="2"/>
</dbReference>
<evidence type="ECO:0000256" key="4">
    <source>
        <dbReference type="ARBA" id="ARBA00022750"/>
    </source>
</evidence>
<dbReference type="PROSITE" id="PS51767">
    <property type="entry name" value="PEPTIDASE_A1"/>
    <property type="match status" value="1"/>
</dbReference>
<feature type="domain" description="Peptidase A1" evidence="8">
    <location>
        <begin position="34"/>
        <end position="384"/>
    </location>
</feature>
<organism evidence="9 10">
    <name type="scientific">Diplocarpon coronariae</name>
    <dbReference type="NCBI Taxonomy" id="2795749"/>
    <lineage>
        <taxon>Eukaryota</taxon>
        <taxon>Fungi</taxon>
        <taxon>Dikarya</taxon>
        <taxon>Ascomycota</taxon>
        <taxon>Pezizomycotina</taxon>
        <taxon>Leotiomycetes</taxon>
        <taxon>Helotiales</taxon>
        <taxon>Drepanopezizaceae</taxon>
        <taxon>Diplocarpon</taxon>
    </lineage>
</organism>
<feature type="chain" id="PRO_5012758749" description="Peptidase A1 domain-containing protein" evidence="7">
    <location>
        <begin position="20"/>
        <end position="416"/>
    </location>
</feature>
<evidence type="ECO:0000313" key="10">
    <source>
        <dbReference type="Proteomes" id="UP000242519"/>
    </source>
</evidence>
<protein>
    <recommendedName>
        <fullName evidence="8">Peptidase A1 domain-containing protein</fullName>
    </recommendedName>
</protein>
<evidence type="ECO:0000259" key="8">
    <source>
        <dbReference type="PROSITE" id="PS51767"/>
    </source>
</evidence>
<keyword evidence="4" id="KW-0064">Aspartyl protease</keyword>